<evidence type="ECO:0000313" key="7">
    <source>
        <dbReference type="Proteomes" id="UP000321617"/>
    </source>
</evidence>
<dbReference type="SUPFAM" id="SSF48498">
    <property type="entry name" value="Tetracyclin repressor-like, C-terminal domain"/>
    <property type="match status" value="1"/>
</dbReference>
<gene>
    <name evidence="6" type="ORF">LX16_0357</name>
</gene>
<dbReference type="EMBL" id="VLLL01000005">
    <property type="protein sequence ID" value="TWJ14670.1"/>
    <property type="molecule type" value="Genomic_DNA"/>
</dbReference>
<comment type="caution">
    <text evidence="6">The sequence shown here is derived from an EMBL/GenBank/DDBJ whole genome shotgun (WGS) entry which is preliminary data.</text>
</comment>
<dbReference type="GO" id="GO:0000976">
    <property type="term" value="F:transcription cis-regulatory region binding"/>
    <property type="evidence" value="ECO:0007669"/>
    <property type="project" value="TreeGrafter"/>
</dbReference>
<feature type="DNA-binding region" description="H-T-H motif" evidence="4">
    <location>
        <begin position="37"/>
        <end position="56"/>
    </location>
</feature>
<dbReference type="InterPro" id="IPR001647">
    <property type="entry name" value="HTH_TetR"/>
</dbReference>
<dbReference type="PANTHER" id="PTHR30055">
    <property type="entry name" value="HTH-TYPE TRANSCRIPTIONAL REGULATOR RUTR"/>
    <property type="match status" value="1"/>
</dbReference>
<evidence type="ECO:0000256" key="1">
    <source>
        <dbReference type="ARBA" id="ARBA00023015"/>
    </source>
</evidence>
<keyword evidence="7" id="KW-1185">Reference proteome</keyword>
<dbReference type="SUPFAM" id="SSF46689">
    <property type="entry name" value="Homeodomain-like"/>
    <property type="match status" value="1"/>
</dbReference>
<dbReference type="Proteomes" id="UP000321617">
    <property type="component" value="Unassembled WGS sequence"/>
</dbReference>
<keyword evidence="1" id="KW-0805">Transcription regulation</keyword>
<sequence>MTTNSAARPARRSDRSRQAILTAALELLDEVGYHKLTIEAIAARAGAGKQTIYRWWPSKIAVVTDAFRHSLGGEPAVAPLPDTGDLRADMREVLHAIVAELHDPRYEMPARAMIAESQHDPELNAQITELMLRPALDASAARIRVAQRAGRLRDDVDAETVAELLYGPLHYRWLNRTGTLDREYADTVLSAVLDGLAVGD</sequence>
<dbReference type="AlphaFoldDB" id="A0A562V9V9"/>
<dbReference type="RefSeq" id="WP_147132085.1">
    <property type="nucleotide sequence ID" value="NZ_BAABIJ010000001.1"/>
</dbReference>
<dbReference type="OrthoDB" id="9796019at2"/>
<feature type="domain" description="HTH tetR-type" evidence="5">
    <location>
        <begin position="14"/>
        <end position="74"/>
    </location>
</feature>
<proteinExistence type="predicted"/>
<evidence type="ECO:0000256" key="2">
    <source>
        <dbReference type="ARBA" id="ARBA00023125"/>
    </source>
</evidence>
<dbReference type="InterPro" id="IPR009057">
    <property type="entry name" value="Homeodomain-like_sf"/>
</dbReference>
<protein>
    <submittedName>
        <fullName evidence="6">TetR family transcriptional regulator</fullName>
    </submittedName>
</protein>
<dbReference type="Gene3D" id="1.10.10.60">
    <property type="entry name" value="Homeodomain-like"/>
    <property type="match status" value="1"/>
</dbReference>
<dbReference type="InterPro" id="IPR011075">
    <property type="entry name" value="TetR_C"/>
</dbReference>
<name>A0A562V9V9_9ACTN</name>
<evidence type="ECO:0000256" key="3">
    <source>
        <dbReference type="ARBA" id="ARBA00023163"/>
    </source>
</evidence>
<dbReference type="InterPro" id="IPR050109">
    <property type="entry name" value="HTH-type_TetR-like_transc_reg"/>
</dbReference>
<evidence type="ECO:0000313" key="6">
    <source>
        <dbReference type="EMBL" id="TWJ14670.1"/>
    </source>
</evidence>
<keyword evidence="3" id="KW-0804">Transcription</keyword>
<evidence type="ECO:0000256" key="4">
    <source>
        <dbReference type="PROSITE-ProRule" id="PRU00335"/>
    </source>
</evidence>
<dbReference type="GO" id="GO:0003700">
    <property type="term" value="F:DNA-binding transcription factor activity"/>
    <property type="evidence" value="ECO:0007669"/>
    <property type="project" value="TreeGrafter"/>
</dbReference>
<reference evidence="6 7" key="1">
    <citation type="journal article" date="2013" name="Stand. Genomic Sci.">
        <title>Genomic Encyclopedia of Type Strains, Phase I: The one thousand microbial genomes (KMG-I) project.</title>
        <authorList>
            <person name="Kyrpides N.C."/>
            <person name="Woyke T."/>
            <person name="Eisen J.A."/>
            <person name="Garrity G."/>
            <person name="Lilburn T.G."/>
            <person name="Beck B.J."/>
            <person name="Whitman W.B."/>
            <person name="Hugenholtz P."/>
            <person name="Klenk H.P."/>
        </authorList>
    </citation>
    <scope>NUCLEOTIDE SEQUENCE [LARGE SCALE GENOMIC DNA]</scope>
    <source>
        <strain evidence="6 7">DSM 45044</strain>
    </source>
</reference>
<dbReference type="PRINTS" id="PR00455">
    <property type="entry name" value="HTHTETR"/>
</dbReference>
<dbReference type="Pfam" id="PF00440">
    <property type="entry name" value="TetR_N"/>
    <property type="match status" value="1"/>
</dbReference>
<accession>A0A562V9V9</accession>
<dbReference type="Pfam" id="PF16859">
    <property type="entry name" value="TetR_C_11"/>
    <property type="match status" value="1"/>
</dbReference>
<keyword evidence="2 4" id="KW-0238">DNA-binding</keyword>
<organism evidence="6 7">
    <name type="scientific">Stackebrandtia albiflava</name>
    <dbReference type="NCBI Taxonomy" id="406432"/>
    <lineage>
        <taxon>Bacteria</taxon>
        <taxon>Bacillati</taxon>
        <taxon>Actinomycetota</taxon>
        <taxon>Actinomycetes</taxon>
        <taxon>Glycomycetales</taxon>
        <taxon>Glycomycetaceae</taxon>
        <taxon>Stackebrandtia</taxon>
    </lineage>
</organism>
<dbReference type="Gene3D" id="1.10.357.10">
    <property type="entry name" value="Tetracycline Repressor, domain 2"/>
    <property type="match status" value="1"/>
</dbReference>
<evidence type="ECO:0000259" key="5">
    <source>
        <dbReference type="PROSITE" id="PS50977"/>
    </source>
</evidence>
<dbReference type="PANTHER" id="PTHR30055:SF148">
    <property type="entry name" value="TETR-FAMILY TRANSCRIPTIONAL REGULATOR"/>
    <property type="match status" value="1"/>
</dbReference>
<dbReference type="PROSITE" id="PS50977">
    <property type="entry name" value="HTH_TETR_2"/>
    <property type="match status" value="1"/>
</dbReference>
<dbReference type="InterPro" id="IPR036271">
    <property type="entry name" value="Tet_transcr_reg_TetR-rel_C_sf"/>
</dbReference>